<comment type="caution">
    <text evidence="2">The sequence shown here is derived from an EMBL/GenBank/DDBJ whole genome shotgun (WGS) entry which is preliminary data.</text>
</comment>
<proteinExistence type="predicted"/>
<gene>
    <name evidence="2" type="ORF">EVAR_14757_1</name>
</gene>
<organism evidence="2 3">
    <name type="scientific">Eumeta variegata</name>
    <name type="common">Bagworm moth</name>
    <name type="synonym">Eumeta japonica</name>
    <dbReference type="NCBI Taxonomy" id="151549"/>
    <lineage>
        <taxon>Eukaryota</taxon>
        <taxon>Metazoa</taxon>
        <taxon>Ecdysozoa</taxon>
        <taxon>Arthropoda</taxon>
        <taxon>Hexapoda</taxon>
        <taxon>Insecta</taxon>
        <taxon>Pterygota</taxon>
        <taxon>Neoptera</taxon>
        <taxon>Endopterygota</taxon>
        <taxon>Lepidoptera</taxon>
        <taxon>Glossata</taxon>
        <taxon>Ditrysia</taxon>
        <taxon>Tineoidea</taxon>
        <taxon>Psychidae</taxon>
        <taxon>Oiketicinae</taxon>
        <taxon>Eumeta</taxon>
    </lineage>
</organism>
<protein>
    <submittedName>
        <fullName evidence="2">Uncharacterized protein</fullName>
    </submittedName>
</protein>
<evidence type="ECO:0000313" key="3">
    <source>
        <dbReference type="Proteomes" id="UP000299102"/>
    </source>
</evidence>
<sequence length="181" mass="19779">MEDSLRESSRHRKSPGPGTGRVHLSYRARERPGGAEGIGKEIDASQAERLGRSSLSVACSALSLARSAQAERDNESCFFVRAADVHRFIRRYHVKITVRLCSVSTQTKMDGIFLVCRSDRYLECENTETVCGLGVQTAGSPDHIAGTDARGLTAAARLTLCGTPHTRTRAEPDTTERDSKE</sequence>
<evidence type="ECO:0000256" key="1">
    <source>
        <dbReference type="SAM" id="MobiDB-lite"/>
    </source>
</evidence>
<dbReference type="AlphaFoldDB" id="A0A4C1TWV9"/>
<dbReference type="Proteomes" id="UP000299102">
    <property type="component" value="Unassembled WGS sequence"/>
</dbReference>
<reference evidence="2 3" key="1">
    <citation type="journal article" date="2019" name="Commun. Biol.">
        <title>The bagworm genome reveals a unique fibroin gene that provides high tensile strength.</title>
        <authorList>
            <person name="Kono N."/>
            <person name="Nakamura H."/>
            <person name="Ohtoshi R."/>
            <person name="Tomita M."/>
            <person name="Numata K."/>
            <person name="Arakawa K."/>
        </authorList>
    </citation>
    <scope>NUCLEOTIDE SEQUENCE [LARGE SCALE GENOMIC DNA]</scope>
</reference>
<name>A0A4C1TWV9_EUMVA</name>
<feature type="compositionally biased region" description="Basic and acidic residues" evidence="1">
    <location>
        <begin position="27"/>
        <end position="39"/>
    </location>
</feature>
<evidence type="ECO:0000313" key="2">
    <source>
        <dbReference type="EMBL" id="GBP18364.1"/>
    </source>
</evidence>
<feature type="region of interest" description="Disordered" evidence="1">
    <location>
        <begin position="1"/>
        <end position="39"/>
    </location>
</feature>
<keyword evidence="3" id="KW-1185">Reference proteome</keyword>
<accession>A0A4C1TWV9</accession>
<dbReference type="EMBL" id="BGZK01000096">
    <property type="protein sequence ID" value="GBP18364.1"/>
    <property type="molecule type" value="Genomic_DNA"/>
</dbReference>